<dbReference type="PROSITE" id="PS00463">
    <property type="entry name" value="ZN2_CY6_FUNGAL_1"/>
    <property type="match status" value="1"/>
</dbReference>
<evidence type="ECO:0000256" key="6">
    <source>
        <dbReference type="ARBA" id="ARBA00023242"/>
    </source>
</evidence>
<dbReference type="SUPFAM" id="SSF57701">
    <property type="entry name" value="Zn2/Cys6 DNA-binding domain"/>
    <property type="match status" value="1"/>
</dbReference>
<keyword evidence="3" id="KW-0805">Transcription regulation</keyword>
<dbReference type="Gene3D" id="4.10.240.10">
    <property type="entry name" value="Zn(2)-C6 fungal-type DNA-binding domain"/>
    <property type="match status" value="1"/>
</dbReference>
<evidence type="ECO:0000256" key="2">
    <source>
        <dbReference type="ARBA" id="ARBA00022833"/>
    </source>
</evidence>
<dbReference type="PANTHER" id="PTHR36206:SF12">
    <property type="entry name" value="ASPERCRYPTIN BIOSYNTHESIS CLUSTER-SPECIFIC TRANSCRIPTION REGULATOR ATNN-RELATED"/>
    <property type="match status" value="1"/>
</dbReference>
<evidence type="ECO:0000256" key="7">
    <source>
        <dbReference type="SAM" id="MobiDB-lite"/>
    </source>
</evidence>
<dbReference type="InterPro" id="IPR036864">
    <property type="entry name" value="Zn2-C6_fun-type_DNA-bd_sf"/>
</dbReference>
<dbReference type="GO" id="GO:0000981">
    <property type="term" value="F:DNA-binding transcription factor activity, RNA polymerase II-specific"/>
    <property type="evidence" value="ECO:0007669"/>
    <property type="project" value="InterPro"/>
</dbReference>
<dbReference type="VEuPathDB" id="FungiDB:BON22_4871"/>
<dbReference type="SMART" id="SM00066">
    <property type="entry name" value="GAL4"/>
    <property type="match status" value="1"/>
</dbReference>
<dbReference type="GO" id="GO:0003677">
    <property type="term" value="F:DNA binding"/>
    <property type="evidence" value="ECO:0007669"/>
    <property type="project" value="UniProtKB-KW"/>
</dbReference>
<feature type="region of interest" description="Disordered" evidence="7">
    <location>
        <begin position="10"/>
        <end position="60"/>
    </location>
</feature>
<dbReference type="EMBL" id="LK052893">
    <property type="protein sequence ID" value="CDR41911.1"/>
    <property type="molecule type" value="Genomic_DNA"/>
</dbReference>
<dbReference type="AlphaFoldDB" id="A0A061B4F8"/>
<accession>A0A061B4F8</accession>
<dbReference type="PROSITE" id="PS50048">
    <property type="entry name" value="ZN2_CY6_FUNGAL_2"/>
    <property type="match status" value="1"/>
</dbReference>
<name>A0A061B4F8_CYBFA</name>
<evidence type="ECO:0000256" key="1">
    <source>
        <dbReference type="ARBA" id="ARBA00022723"/>
    </source>
</evidence>
<keyword evidence="5" id="KW-0804">Transcription</keyword>
<protein>
    <submittedName>
        <fullName evidence="9">CYFA0S08e01464g1_1</fullName>
    </submittedName>
</protein>
<evidence type="ECO:0000313" key="9">
    <source>
        <dbReference type="EMBL" id="CDR41911.1"/>
    </source>
</evidence>
<evidence type="ECO:0000259" key="8">
    <source>
        <dbReference type="PROSITE" id="PS50048"/>
    </source>
</evidence>
<dbReference type="InterPro" id="IPR052360">
    <property type="entry name" value="Transcr_Regulatory_Proteins"/>
</dbReference>
<sequence>MPIYCYTLYNPYSSTSSEPSAQGPTNPSNFPRAMELKHSPDSTDTESDSSIKEETIDNKVPDISFDPTTFFDFQSYDYHQSQISYDQFKKSNSASTSVPTPPPSYRFIPQPPTRPDYQMYQATPNSFKQYATPALIQPQYAQRPPLQHQSSSTFAPVVYTTDDINNDLNKRRRIARGPRSGTGCYICRLRHLKCDEKKPRCVRCSMIGTSCEYPEHNKQKPIYMTDGDAKRRKLAEIRSYTMKIEN</sequence>
<dbReference type="CDD" id="cd00067">
    <property type="entry name" value="GAL4"/>
    <property type="match status" value="1"/>
</dbReference>
<evidence type="ECO:0000256" key="3">
    <source>
        <dbReference type="ARBA" id="ARBA00023015"/>
    </source>
</evidence>
<dbReference type="Pfam" id="PF00172">
    <property type="entry name" value="Zn_clus"/>
    <property type="match status" value="1"/>
</dbReference>
<keyword evidence="4" id="KW-0238">DNA-binding</keyword>
<evidence type="ECO:0000256" key="4">
    <source>
        <dbReference type="ARBA" id="ARBA00023125"/>
    </source>
</evidence>
<evidence type="ECO:0000256" key="5">
    <source>
        <dbReference type="ARBA" id="ARBA00023163"/>
    </source>
</evidence>
<feature type="domain" description="Zn(2)-C6 fungal-type" evidence="8">
    <location>
        <begin position="183"/>
        <end position="213"/>
    </location>
</feature>
<proteinExistence type="predicted"/>
<dbReference type="GO" id="GO:0008270">
    <property type="term" value="F:zinc ion binding"/>
    <property type="evidence" value="ECO:0007669"/>
    <property type="project" value="InterPro"/>
</dbReference>
<feature type="compositionally biased region" description="Polar residues" evidence="7">
    <location>
        <begin position="10"/>
        <end position="29"/>
    </location>
</feature>
<dbReference type="OrthoDB" id="3251668at2759"/>
<feature type="compositionally biased region" description="Basic and acidic residues" evidence="7">
    <location>
        <begin position="49"/>
        <end position="60"/>
    </location>
</feature>
<keyword evidence="1" id="KW-0479">Metal-binding</keyword>
<dbReference type="InterPro" id="IPR001138">
    <property type="entry name" value="Zn2Cys6_DnaBD"/>
</dbReference>
<dbReference type="PANTHER" id="PTHR36206">
    <property type="entry name" value="ASPERCRYPTIN BIOSYNTHESIS CLUSTER-SPECIFIC TRANSCRIPTION REGULATOR ATNN-RELATED"/>
    <property type="match status" value="1"/>
</dbReference>
<keyword evidence="6" id="KW-0539">Nucleus</keyword>
<keyword evidence="2" id="KW-0862">Zinc</keyword>
<reference evidence="9" key="1">
    <citation type="journal article" date="2014" name="Genome Announc.">
        <title>Genome sequence of the yeast Cyberlindnera fabianii (Hansenula fabianii).</title>
        <authorList>
            <person name="Freel K.C."/>
            <person name="Sarilar V."/>
            <person name="Neuveglise C."/>
            <person name="Devillers H."/>
            <person name="Friedrich A."/>
            <person name="Schacherer J."/>
        </authorList>
    </citation>
    <scope>NUCLEOTIDE SEQUENCE</scope>
    <source>
        <strain evidence="9">YJS4271</strain>
    </source>
</reference>
<gene>
    <name evidence="9" type="ORF">CYFA0S_08e01464g</name>
</gene>
<organism evidence="9">
    <name type="scientific">Cyberlindnera fabianii</name>
    <name type="common">Yeast</name>
    <name type="synonym">Hansenula fabianii</name>
    <dbReference type="NCBI Taxonomy" id="36022"/>
    <lineage>
        <taxon>Eukaryota</taxon>
        <taxon>Fungi</taxon>
        <taxon>Dikarya</taxon>
        <taxon>Ascomycota</taxon>
        <taxon>Saccharomycotina</taxon>
        <taxon>Saccharomycetes</taxon>
        <taxon>Phaffomycetales</taxon>
        <taxon>Phaffomycetaceae</taxon>
        <taxon>Cyberlindnera</taxon>
    </lineage>
</organism>